<protein>
    <submittedName>
        <fullName evidence="2">Uncharacterized protein</fullName>
    </submittedName>
</protein>
<evidence type="ECO:0000256" key="1">
    <source>
        <dbReference type="SAM" id="MobiDB-lite"/>
    </source>
</evidence>
<feature type="region of interest" description="Disordered" evidence="1">
    <location>
        <begin position="18"/>
        <end position="43"/>
    </location>
</feature>
<sequence length="243" mass="25971">MGEPKPLASLSAGLLARKGAARPAMRRQPLGSGPAATFGQQGYDDLGWNDMGYDVDPQQSSEPARMVDLKPLLAGSVLDHNAAAEHAVDTSVGHELIAEDAAELTPADMGPLDPTPIDLTPVDLTGAPAADFAAEAVEVPEIVRQQESLIERVAAVARKVEARPEPKAKKDKAPRTQRAREKAAFTLRLDAERHLRLRLASAVTNRSAQTILTELLDDYLSALPEIDAMASRLPAARPLRKSA</sequence>
<reference evidence="3" key="1">
    <citation type="submission" date="2017-04" db="EMBL/GenBank/DDBJ databases">
        <authorList>
            <person name="Varghese N."/>
            <person name="Submissions S."/>
        </authorList>
    </citation>
    <scope>NUCLEOTIDE SEQUENCE [LARGE SCALE GENOMIC DNA]</scope>
    <source>
        <strain evidence="3">UI2</strain>
    </source>
</reference>
<dbReference type="Gene3D" id="1.10.1220.10">
    <property type="entry name" value="Met repressor-like"/>
    <property type="match status" value="1"/>
</dbReference>
<organism evidence="2 3">
    <name type="scientific">Sphingopyxis terrae subsp. ummariensis</name>
    <dbReference type="NCBI Taxonomy" id="429001"/>
    <lineage>
        <taxon>Bacteria</taxon>
        <taxon>Pseudomonadati</taxon>
        <taxon>Pseudomonadota</taxon>
        <taxon>Alphaproteobacteria</taxon>
        <taxon>Sphingomonadales</taxon>
        <taxon>Sphingomonadaceae</taxon>
        <taxon>Sphingopyxis</taxon>
    </lineage>
</organism>
<gene>
    <name evidence="2" type="ORF">SAMN06295984_2623</name>
</gene>
<evidence type="ECO:0000313" key="3">
    <source>
        <dbReference type="Proteomes" id="UP000194469"/>
    </source>
</evidence>
<feature type="region of interest" description="Disordered" evidence="1">
    <location>
        <begin position="160"/>
        <end position="180"/>
    </location>
</feature>
<dbReference type="AlphaFoldDB" id="A0A1Y6FXC3"/>
<dbReference type="Proteomes" id="UP000194469">
    <property type="component" value="Unassembled WGS sequence"/>
</dbReference>
<dbReference type="GeneID" id="303002938"/>
<accession>A0A1Y6FXC3</accession>
<dbReference type="EMBL" id="FXWL01000002">
    <property type="protein sequence ID" value="SMQ77213.1"/>
    <property type="molecule type" value="Genomic_DNA"/>
</dbReference>
<keyword evidence="3" id="KW-1185">Reference proteome</keyword>
<dbReference type="InterPro" id="IPR010985">
    <property type="entry name" value="Ribbon_hlx_hlx"/>
</dbReference>
<dbReference type="SUPFAM" id="SSF47598">
    <property type="entry name" value="Ribbon-helix-helix"/>
    <property type="match status" value="1"/>
</dbReference>
<proteinExistence type="predicted"/>
<name>A0A1Y6FXC3_9SPHN</name>
<dbReference type="InterPro" id="IPR013321">
    <property type="entry name" value="Arc_rbn_hlx_hlx"/>
</dbReference>
<dbReference type="RefSeq" id="WP_086457435.1">
    <property type="nucleotide sequence ID" value="NZ_FXWL01000002.1"/>
</dbReference>
<dbReference type="GO" id="GO:0006355">
    <property type="term" value="P:regulation of DNA-templated transcription"/>
    <property type="evidence" value="ECO:0007669"/>
    <property type="project" value="InterPro"/>
</dbReference>
<evidence type="ECO:0000313" key="2">
    <source>
        <dbReference type="EMBL" id="SMQ77213.1"/>
    </source>
</evidence>